<dbReference type="EMBL" id="MT141406">
    <property type="protein sequence ID" value="QJA60365.1"/>
    <property type="molecule type" value="Genomic_DNA"/>
</dbReference>
<dbReference type="AlphaFoldDB" id="A0A6M3ITK1"/>
<organism evidence="1">
    <name type="scientific">viral metagenome</name>
    <dbReference type="NCBI Taxonomy" id="1070528"/>
    <lineage>
        <taxon>unclassified sequences</taxon>
        <taxon>metagenomes</taxon>
        <taxon>organismal metagenomes</taxon>
    </lineage>
</organism>
<reference evidence="1" key="1">
    <citation type="submission" date="2020-03" db="EMBL/GenBank/DDBJ databases">
        <title>The deep terrestrial virosphere.</title>
        <authorList>
            <person name="Holmfeldt K."/>
            <person name="Nilsson E."/>
            <person name="Simone D."/>
            <person name="Lopez-Fernandez M."/>
            <person name="Wu X."/>
            <person name="de Brujin I."/>
            <person name="Lundin D."/>
            <person name="Andersson A."/>
            <person name="Bertilsson S."/>
            <person name="Dopson M."/>
        </authorList>
    </citation>
    <scope>NUCLEOTIDE SEQUENCE</scope>
    <source>
        <strain evidence="1">MM415B01123</strain>
    </source>
</reference>
<proteinExistence type="predicted"/>
<accession>A0A6M3ITK1</accession>
<gene>
    <name evidence="1" type="ORF">MM415B01123_0007</name>
</gene>
<name>A0A6M3ITK1_9ZZZZ</name>
<sequence>MFKKMLFVFVSILLLTSVFVFGLKAAAVWEQPHLGNVRFPGHVSIGKNLILNKVDALAASESLSIADGTFFFVTGGLSTVIRTFGCDSNYNYEGRIIFIITNENTIFEDGAPSGKNIHTGGCNYNAGAGKLSIWIYDGCVWRPHRSIGTDF</sequence>
<evidence type="ECO:0000313" key="1">
    <source>
        <dbReference type="EMBL" id="QJA60365.1"/>
    </source>
</evidence>
<protein>
    <submittedName>
        <fullName evidence="1">Uncharacterized protein</fullName>
    </submittedName>
</protein>